<evidence type="ECO:0000256" key="1">
    <source>
        <dbReference type="SAM" id="MobiDB-lite"/>
    </source>
</evidence>
<dbReference type="EMBL" id="JAAIUW010000008">
    <property type="protein sequence ID" value="KAF7822101.1"/>
    <property type="molecule type" value="Genomic_DNA"/>
</dbReference>
<comment type="caution">
    <text evidence="2">The sequence shown here is derived from an EMBL/GenBank/DDBJ whole genome shotgun (WGS) entry which is preliminary data.</text>
</comment>
<reference evidence="2" key="1">
    <citation type="submission" date="2020-09" db="EMBL/GenBank/DDBJ databases">
        <title>Genome-Enabled Discovery of Anthraquinone Biosynthesis in Senna tora.</title>
        <authorList>
            <person name="Kang S.-H."/>
            <person name="Pandey R.P."/>
            <person name="Lee C.-M."/>
            <person name="Sim J.-S."/>
            <person name="Jeong J.-T."/>
            <person name="Choi B.-S."/>
            <person name="Jung M."/>
            <person name="Ginzburg D."/>
            <person name="Zhao K."/>
            <person name="Won S.Y."/>
            <person name="Oh T.-J."/>
            <person name="Yu Y."/>
            <person name="Kim N.-H."/>
            <person name="Lee O.R."/>
            <person name="Lee T.-H."/>
            <person name="Bashyal P."/>
            <person name="Kim T.-S."/>
            <person name="Lee W.-H."/>
            <person name="Kawkins C."/>
            <person name="Kim C.-K."/>
            <person name="Kim J.S."/>
            <person name="Ahn B.O."/>
            <person name="Rhee S.Y."/>
            <person name="Sohng J.K."/>
        </authorList>
    </citation>
    <scope>NUCLEOTIDE SEQUENCE</scope>
    <source>
        <tissue evidence="2">Leaf</tissue>
    </source>
</reference>
<keyword evidence="3" id="KW-1185">Reference proteome</keyword>
<accession>A0A834TJQ4</accession>
<protein>
    <submittedName>
        <fullName evidence="2">Uncharacterized protein</fullName>
    </submittedName>
</protein>
<evidence type="ECO:0000313" key="2">
    <source>
        <dbReference type="EMBL" id="KAF7822101.1"/>
    </source>
</evidence>
<sequence length="121" mass="13479">MMKQSRTRKRDGLKRRVSSRISKGSLNKKLITPGIPDCSSFANLAFHKSIEEARFDSVPVFDSNCYNDYQSALDDVVKDIIIYGIGAYALTPQGCVGGGSLRSSMKKEKRWSQKKSVLSNI</sequence>
<dbReference type="Proteomes" id="UP000634136">
    <property type="component" value="Unassembled WGS sequence"/>
</dbReference>
<evidence type="ECO:0000313" key="3">
    <source>
        <dbReference type="Proteomes" id="UP000634136"/>
    </source>
</evidence>
<dbReference type="AlphaFoldDB" id="A0A834TJQ4"/>
<feature type="region of interest" description="Disordered" evidence="1">
    <location>
        <begin position="1"/>
        <end position="21"/>
    </location>
</feature>
<proteinExistence type="predicted"/>
<name>A0A834TJQ4_9FABA</name>
<feature type="compositionally biased region" description="Basic residues" evidence="1">
    <location>
        <begin position="1"/>
        <end position="18"/>
    </location>
</feature>
<organism evidence="2 3">
    <name type="scientific">Senna tora</name>
    <dbReference type="NCBI Taxonomy" id="362788"/>
    <lineage>
        <taxon>Eukaryota</taxon>
        <taxon>Viridiplantae</taxon>
        <taxon>Streptophyta</taxon>
        <taxon>Embryophyta</taxon>
        <taxon>Tracheophyta</taxon>
        <taxon>Spermatophyta</taxon>
        <taxon>Magnoliopsida</taxon>
        <taxon>eudicotyledons</taxon>
        <taxon>Gunneridae</taxon>
        <taxon>Pentapetalae</taxon>
        <taxon>rosids</taxon>
        <taxon>fabids</taxon>
        <taxon>Fabales</taxon>
        <taxon>Fabaceae</taxon>
        <taxon>Caesalpinioideae</taxon>
        <taxon>Cassia clade</taxon>
        <taxon>Senna</taxon>
    </lineage>
</organism>
<gene>
    <name evidence="2" type="ORF">G2W53_027556</name>
</gene>